<dbReference type="EMBL" id="CABPSH010000014">
    <property type="protein sequence ID" value="VVE41024.1"/>
    <property type="molecule type" value="Genomic_DNA"/>
</dbReference>
<accession>A0A5E4XXC7</accession>
<gene>
    <name evidence="2" type="ORF">PEP31012_04187</name>
</gene>
<name>A0A5E4XXC7_9BURK</name>
<protein>
    <submittedName>
        <fullName evidence="2">Uncharacterized protein</fullName>
    </submittedName>
</protein>
<evidence type="ECO:0000313" key="3">
    <source>
        <dbReference type="Proteomes" id="UP000400981"/>
    </source>
</evidence>
<dbReference type="AlphaFoldDB" id="A0A5E4XXC7"/>
<evidence type="ECO:0000313" key="2">
    <source>
        <dbReference type="EMBL" id="VVE41024.1"/>
    </source>
</evidence>
<feature type="transmembrane region" description="Helical" evidence="1">
    <location>
        <begin position="26"/>
        <end position="43"/>
    </location>
</feature>
<dbReference type="Proteomes" id="UP000400981">
    <property type="component" value="Unassembled WGS sequence"/>
</dbReference>
<keyword evidence="1" id="KW-0472">Membrane</keyword>
<proteinExistence type="predicted"/>
<keyword evidence="1" id="KW-1133">Transmembrane helix</keyword>
<reference evidence="2 3" key="1">
    <citation type="submission" date="2019-08" db="EMBL/GenBank/DDBJ databases">
        <authorList>
            <person name="Peeters C."/>
        </authorList>
    </citation>
    <scope>NUCLEOTIDE SEQUENCE [LARGE SCALE GENOMIC DNA]</scope>
    <source>
        <strain evidence="2 3">LMG 31012</strain>
    </source>
</reference>
<keyword evidence="1" id="KW-0812">Transmembrane</keyword>
<evidence type="ECO:0000256" key="1">
    <source>
        <dbReference type="SAM" id="Phobius"/>
    </source>
</evidence>
<sequence length="45" mass="5173">MARRRYRRRSHLADAINQSSPGAQKCWAGVIAIAFVFAVFMYLSR</sequence>
<organism evidence="2 3">
    <name type="scientific">Pandoraea eparura</name>
    <dbReference type="NCBI Taxonomy" id="2508291"/>
    <lineage>
        <taxon>Bacteria</taxon>
        <taxon>Pseudomonadati</taxon>
        <taxon>Pseudomonadota</taxon>
        <taxon>Betaproteobacteria</taxon>
        <taxon>Burkholderiales</taxon>
        <taxon>Burkholderiaceae</taxon>
        <taxon>Pandoraea</taxon>
    </lineage>
</organism>
<keyword evidence="3" id="KW-1185">Reference proteome</keyword>